<reference evidence="1 2" key="1">
    <citation type="journal article" date="2016" name="Nat. Commun.">
        <title>Thousands of microbial genomes shed light on interconnected biogeochemical processes in an aquifer system.</title>
        <authorList>
            <person name="Anantharaman K."/>
            <person name="Brown C.T."/>
            <person name="Hug L.A."/>
            <person name="Sharon I."/>
            <person name="Castelle C.J."/>
            <person name="Probst A.J."/>
            <person name="Thomas B.C."/>
            <person name="Singh A."/>
            <person name="Wilkins M.J."/>
            <person name="Karaoz U."/>
            <person name="Brodie E.L."/>
            <person name="Williams K.H."/>
            <person name="Hubbard S.S."/>
            <person name="Banfield J.F."/>
        </authorList>
    </citation>
    <scope>NUCLEOTIDE SEQUENCE [LARGE SCALE GENOMIC DNA]</scope>
</reference>
<gene>
    <name evidence="1" type="ORF">A2161_17030</name>
</gene>
<sequence>MRQHCVFTGKRQRRVLSQQGFELANGLPFIVSDWEVHKLLDIHTVADAMITQLMLGKLREALGHYAGKVITIDPHRIDSYSKRLKVRSRVDPKVKATKQLQTFFAFDGGYAATHLLYDLIILTNNSSGNTGIAPYGC</sequence>
<name>A0A1F7S7H2_9BACT</name>
<dbReference type="AlphaFoldDB" id="A0A1F7S7H2"/>
<protein>
    <submittedName>
        <fullName evidence="1">Uncharacterized protein</fullName>
    </submittedName>
</protein>
<evidence type="ECO:0000313" key="1">
    <source>
        <dbReference type="EMBL" id="OGL49057.1"/>
    </source>
</evidence>
<organism evidence="1 2">
    <name type="scientific">Candidatus Schekmanbacteria bacterium RBG_13_48_7</name>
    <dbReference type="NCBI Taxonomy" id="1817878"/>
    <lineage>
        <taxon>Bacteria</taxon>
        <taxon>Candidatus Schekmaniibacteriota</taxon>
    </lineage>
</organism>
<comment type="caution">
    <text evidence="1">The sequence shown here is derived from an EMBL/GenBank/DDBJ whole genome shotgun (WGS) entry which is preliminary data.</text>
</comment>
<accession>A0A1F7S7H2</accession>
<proteinExistence type="predicted"/>
<dbReference type="Proteomes" id="UP000179266">
    <property type="component" value="Unassembled WGS sequence"/>
</dbReference>
<evidence type="ECO:0000313" key="2">
    <source>
        <dbReference type="Proteomes" id="UP000179266"/>
    </source>
</evidence>
<dbReference type="EMBL" id="MGDD01000023">
    <property type="protein sequence ID" value="OGL49057.1"/>
    <property type="molecule type" value="Genomic_DNA"/>
</dbReference>